<evidence type="ECO:0000256" key="1">
    <source>
        <dbReference type="ARBA" id="ARBA00011073"/>
    </source>
</evidence>
<dbReference type="Gene3D" id="2.60.120.380">
    <property type="match status" value="1"/>
</dbReference>
<dbReference type="AlphaFoldDB" id="A0A1B1Z1J5"/>
<evidence type="ECO:0000259" key="8">
    <source>
        <dbReference type="Pfam" id="PF00082"/>
    </source>
</evidence>
<accession>A0A1B1Z1J5</accession>
<feature type="active site" description="Charge relay system" evidence="5 6">
    <location>
        <position position="158"/>
    </location>
</feature>
<dbReference type="Gene3D" id="3.40.50.200">
    <property type="entry name" value="Peptidase S8/S53 domain"/>
    <property type="match status" value="1"/>
</dbReference>
<dbReference type="Pfam" id="PF18237">
    <property type="entry name" value="Tk-SP_N-pro"/>
    <property type="match status" value="1"/>
</dbReference>
<dbReference type="PRINTS" id="PR00723">
    <property type="entry name" value="SUBTILISIN"/>
</dbReference>
<dbReference type="PROSITE" id="PS00136">
    <property type="entry name" value="SUBTILASE_ASP"/>
    <property type="match status" value="1"/>
</dbReference>
<dbReference type="InterPro" id="IPR037045">
    <property type="entry name" value="S8pro/Inhibitor_I9_sf"/>
</dbReference>
<evidence type="ECO:0000259" key="9">
    <source>
        <dbReference type="Pfam" id="PF18237"/>
    </source>
</evidence>
<dbReference type="SUPFAM" id="SSF52743">
    <property type="entry name" value="Subtilisin-like"/>
    <property type="match status" value="1"/>
</dbReference>
<dbReference type="Gene3D" id="3.30.70.80">
    <property type="entry name" value="Peptidase S8 propeptide/proteinase inhibitor I9"/>
    <property type="match status" value="1"/>
</dbReference>
<keyword evidence="3 6" id="KW-0378">Hydrolase</keyword>
<evidence type="ECO:0000256" key="3">
    <source>
        <dbReference type="ARBA" id="ARBA00022801"/>
    </source>
</evidence>
<dbReference type="GO" id="GO:0006508">
    <property type="term" value="P:proteolysis"/>
    <property type="evidence" value="ECO:0007669"/>
    <property type="project" value="UniProtKB-KW"/>
</dbReference>
<dbReference type="Pfam" id="PF00082">
    <property type="entry name" value="Peptidase_S8"/>
    <property type="match status" value="1"/>
</dbReference>
<evidence type="ECO:0000313" key="10">
    <source>
        <dbReference type="EMBL" id="ANX11179.1"/>
    </source>
</evidence>
<dbReference type="InterPro" id="IPR000209">
    <property type="entry name" value="Peptidase_S8/S53_dom"/>
</dbReference>
<sequence length="546" mass="56953">MLTPFSVMAESPKQVTDQKITEALVNLNKNKLFDNLESKLQQLTDEEKVPVIIQFNEEFAGGKAFEKLASKVGVFKKSFEYKVINGMAATMTKKQIMLLEHLPFVKQVEYDAPIQMNLETANSWFGTAKARADYGVTGDQDGNERSYSKADSVVAVIDTGIDAAHVDLDGGKVIGWKDLVNNRTTPYDDQGHGTHCASIVAGEGDSNSAHKGVAPGAALVGVKVLDSQGSGSMSTVTAGIDWAVQNKDTYGIEVLSLSLGTSGSSNGQDATSVAVNNASAAGLAVAVAAGNSGPSASTIGSPGAADKAITVGAGADLNEGGFNITYFSSRGPTADGRVKPDIFAPGYNITAAKANSGNQYVTYSGTSMATPFTAGTIALMHDANPSITELQIKNALYSTAIDFGKAGKDNEYGYGRLDGYAAVKTAGGLTGSGPAVPDHFYKRGTLSSGGSQTFSLNVTSAAYPISMTVITENYSPGWFIFPASHNYSVSLIDPSGKTVVSSSQNERQDHAFFKPTQTGVYQVKVSSSRGSGAYDLDVSAGASSLN</sequence>
<dbReference type="Proteomes" id="UP000077412">
    <property type="component" value="Chromosome"/>
</dbReference>
<proteinExistence type="inferred from homology"/>
<dbReference type="InterPro" id="IPR023827">
    <property type="entry name" value="Peptidase_S8_Asp-AS"/>
</dbReference>
<comment type="similarity">
    <text evidence="1 6 7">Belongs to the peptidase S8 family.</text>
</comment>
<evidence type="ECO:0000256" key="6">
    <source>
        <dbReference type="PROSITE-ProRule" id="PRU01240"/>
    </source>
</evidence>
<dbReference type="InterPro" id="IPR036852">
    <property type="entry name" value="Peptidase_S8/S53_dom_sf"/>
</dbReference>
<keyword evidence="11" id="KW-1185">Reference proteome</keyword>
<gene>
    <name evidence="10" type="ORF">ABE41_004115</name>
</gene>
<dbReference type="InterPro" id="IPR041326">
    <property type="entry name" value="Tk-SP_N-pro"/>
</dbReference>
<dbReference type="GO" id="GO:0004252">
    <property type="term" value="F:serine-type endopeptidase activity"/>
    <property type="evidence" value="ECO:0007669"/>
    <property type="project" value="UniProtKB-UniRule"/>
</dbReference>
<dbReference type="InterPro" id="IPR022398">
    <property type="entry name" value="Peptidase_S8_His-AS"/>
</dbReference>
<dbReference type="PROSITE" id="PS51892">
    <property type="entry name" value="SUBTILASE"/>
    <property type="match status" value="1"/>
</dbReference>
<feature type="active site" description="Charge relay system" evidence="5 6">
    <location>
        <position position="367"/>
    </location>
</feature>
<name>A0A1B1Z1J5_9BACL</name>
<dbReference type="PROSITE" id="PS00138">
    <property type="entry name" value="SUBTILASE_SER"/>
    <property type="match status" value="1"/>
</dbReference>
<dbReference type="EMBL" id="CP016761">
    <property type="protein sequence ID" value="ANX11179.1"/>
    <property type="molecule type" value="Genomic_DNA"/>
</dbReference>
<evidence type="ECO:0000256" key="2">
    <source>
        <dbReference type="ARBA" id="ARBA00022670"/>
    </source>
</evidence>
<reference evidence="10 11" key="1">
    <citation type="submission" date="2016-08" db="EMBL/GenBank/DDBJ databases">
        <title>Complete genome sequence of Fictibacillus arsenicus G25-54, a strain with toxicity to nematodes and a potential arsenic-resistance activity.</title>
        <authorList>
            <person name="Zheng Z."/>
        </authorList>
    </citation>
    <scope>NUCLEOTIDE SEQUENCE [LARGE SCALE GENOMIC DNA]</scope>
    <source>
        <strain evidence="10 11">G25-54</strain>
    </source>
</reference>
<keyword evidence="2 6" id="KW-0645">Protease</keyword>
<feature type="domain" description="Tk-SP N-propeptide" evidence="9">
    <location>
        <begin position="28"/>
        <end position="95"/>
    </location>
</feature>
<evidence type="ECO:0000313" key="11">
    <source>
        <dbReference type="Proteomes" id="UP000077412"/>
    </source>
</evidence>
<feature type="active site" description="Charge relay system" evidence="5 6">
    <location>
        <position position="192"/>
    </location>
</feature>
<protein>
    <submittedName>
        <fullName evidence="10">Peptidase S8</fullName>
    </submittedName>
</protein>
<dbReference type="PROSITE" id="PS00137">
    <property type="entry name" value="SUBTILASE_HIS"/>
    <property type="match status" value="1"/>
</dbReference>
<dbReference type="KEGG" id="far:ABE41_004115"/>
<dbReference type="InterPro" id="IPR050131">
    <property type="entry name" value="Peptidase_S8_subtilisin-like"/>
</dbReference>
<dbReference type="PANTHER" id="PTHR43806">
    <property type="entry name" value="PEPTIDASE S8"/>
    <property type="match status" value="1"/>
</dbReference>
<evidence type="ECO:0000256" key="5">
    <source>
        <dbReference type="PIRSR" id="PIRSR615500-1"/>
    </source>
</evidence>
<dbReference type="CDD" id="cd07487">
    <property type="entry name" value="Peptidases_S8_1"/>
    <property type="match status" value="1"/>
</dbReference>
<feature type="domain" description="Peptidase S8/S53" evidence="8">
    <location>
        <begin position="151"/>
        <end position="415"/>
    </location>
</feature>
<keyword evidence="4 6" id="KW-0720">Serine protease</keyword>
<dbReference type="PANTHER" id="PTHR43806:SF65">
    <property type="entry name" value="SERINE PROTEASE APRX"/>
    <property type="match status" value="1"/>
</dbReference>
<dbReference type="InterPro" id="IPR015500">
    <property type="entry name" value="Peptidase_S8_subtilisin-rel"/>
</dbReference>
<dbReference type="InterPro" id="IPR023828">
    <property type="entry name" value="Peptidase_S8_Ser-AS"/>
</dbReference>
<evidence type="ECO:0000256" key="7">
    <source>
        <dbReference type="RuleBase" id="RU003355"/>
    </source>
</evidence>
<organism evidence="10 11">
    <name type="scientific">Fictibacillus arsenicus</name>
    <dbReference type="NCBI Taxonomy" id="255247"/>
    <lineage>
        <taxon>Bacteria</taxon>
        <taxon>Bacillati</taxon>
        <taxon>Bacillota</taxon>
        <taxon>Bacilli</taxon>
        <taxon>Bacillales</taxon>
        <taxon>Fictibacillaceae</taxon>
        <taxon>Fictibacillus</taxon>
    </lineage>
</organism>
<evidence type="ECO:0000256" key="4">
    <source>
        <dbReference type="ARBA" id="ARBA00022825"/>
    </source>
</evidence>